<gene>
    <name evidence="1" type="ORF">AFUS01_LOCUS10967</name>
</gene>
<proteinExistence type="predicted"/>
<sequence>EEIASSPNGLLEECNIYQEIFSIGLDATARCTLNIKVKNPRSPDNDFQMALRELFPESQYLVAKLLKLFPELTKFMGLFMSKKPEGFFVKTFQQVYGGCRSPKYFYAMYTYWSLKLSDKYSSQISASSSTEVWVLEPLLV</sequence>
<dbReference type="AlphaFoldDB" id="A0A8J2JPX9"/>
<feature type="non-terminal residue" evidence="1">
    <location>
        <position position="1"/>
    </location>
</feature>
<accession>A0A8J2JPX9</accession>
<comment type="caution">
    <text evidence="1">The sequence shown here is derived from an EMBL/GenBank/DDBJ whole genome shotgun (WGS) entry which is preliminary data.</text>
</comment>
<keyword evidence="2" id="KW-1185">Reference proteome</keyword>
<dbReference type="Proteomes" id="UP000708208">
    <property type="component" value="Unassembled WGS sequence"/>
</dbReference>
<evidence type="ECO:0000313" key="2">
    <source>
        <dbReference type="Proteomes" id="UP000708208"/>
    </source>
</evidence>
<protein>
    <submittedName>
        <fullName evidence="1">Uncharacterized protein</fullName>
    </submittedName>
</protein>
<evidence type="ECO:0000313" key="1">
    <source>
        <dbReference type="EMBL" id="CAG7721775.1"/>
    </source>
</evidence>
<organism evidence="1 2">
    <name type="scientific">Allacma fusca</name>
    <dbReference type="NCBI Taxonomy" id="39272"/>
    <lineage>
        <taxon>Eukaryota</taxon>
        <taxon>Metazoa</taxon>
        <taxon>Ecdysozoa</taxon>
        <taxon>Arthropoda</taxon>
        <taxon>Hexapoda</taxon>
        <taxon>Collembola</taxon>
        <taxon>Symphypleona</taxon>
        <taxon>Sminthuridae</taxon>
        <taxon>Allacma</taxon>
    </lineage>
</organism>
<reference evidence="1" key="1">
    <citation type="submission" date="2021-06" db="EMBL/GenBank/DDBJ databases">
        <authorList>
            <person name="Hodson N. C."/>
            <person name="Mongue J. A."/>
            <person name="Jaron S. K."/>
        </authorList>
    </citation>
    <scope>NUCLEOTIDE SEQUENCE</scope>
</reference>
<dbReference type="EMBL" id="CAJVCH010082714">
    <property type="protein sequence ID" value="CAG7721775.1"/>
    <property type="molecule type" value="Genomic_DNA"/>
</dbReference>
<name>A0A8J2JPX9_9HEXA</name>